<proteinExistence type="inferred from homology"/>
<evidence type="ECO:0000256" key="1">
    <source>
        <dbReference type="ARBA" id="ARBA00009431"/>
    </source>
</evidence>
<name>A0A7J6N7F7_PEROL</name>
<feature type="chain" id="PRO_5029684037" evidence="3">
    <location>
        <begin position="25"/>
        <end position="421"/>
    </location>
</feature>
<feature type="region of interest" description="Disordered" evidence="2">
    <location>
        <begin position="27"/>
        <end position="52"/>
    </location>
</feature>
<sequence>MTAPAIRKAVKLWILLSFSPTALSISNLSDSRGSPSNSAQPRMLTGKRTLCPDGSGSQKFGYIEVSPITEYFYAAIEADKDPATAPTFIFLRGGPGGSSVASAIQMNGPCISDVVTKRLRLNLYSWTTQANGVWFDAPAPTGFSVGPVTTGLEDFILDMIDVITKFTQQNPTFNRNVHLVGLSASAAFVAMLGARLAAKPQPQVHIVGVMLMSGVVSPIDMIAKMTADLGLCDTQIGQCNSNGPGKSPISAFCKQAVTACEDATVRPLEARKISYYDVRVPSGQEYTKYVLKSSPVDTFLNNPQIQQELGVSKKWATSNDEVYKAYDIYTAYETTPFVVSLLDKGLKFGGVELGKMRALVYSNQARLAFIKVTEAGHSIVAYKPREVQQGFLAYLSGDLWKSGWARSSYLGEVCDRDSEMP</sequence>
<dbReference type="Pfam" id="PF00450">
    <property type="entry name" value="Peptidase_S10"/>
    <property type="match status" value="1"/>
</dbReference>
<dbReference type="Proteomes" id="UP000541610">
    <property type="component" value="Unassembled WGS sequence"/>
</dbReference>
<dbReference type="Gene3D" id="3.40.50.1820">
    <property type="entry name" value="alpha/beta hydrolase"/>
    <property type="match status" value="1"/>
</dbReference>
<dbReference type="EMBL" id="JABANP010000680">
    <property type="protein sequence ID" value="KAF4679853.1"/>
    <property type="molecule type" value="Genomic_DNA"/>
</dbReference>
<dbReference type="InterPro" id="IPR029058">
    <property type="entry name" value="AB_hydrolase_fold"/>
</dbReference>
<dbReference type="InterPro" id="IPR001563">
    <property type="entry name" value="Peptidase_S10"/>
</dbReference>
<dbReference type="SUPFAM" id="SSF53474">
    <property type="entry name" value="alpha/beta-Hydrolases"/>
    <property type="match status" value="1"/>
</dbReference>
<dbReference type="OrthoDB" id="443318at2759"/>
<keyword evidence="3" id="KW-0732">Signal</keyword>
<feature type="signal peptide" evidence="3">
    <location>
        <begin position="1"/>
        <end position="24"/>
    </location>
</feature>
<dbReference type="PANTHER" id="PTHR11802">
    <property type="entry name" value="SERINE PROTEASE FAMILY S10 SERINE CARBOXYPEPTIDASE"/>
    <property type="match status" value="1"/>
</dbReference>
<gene>
    <name evidence="4" type="ORF">FOZ60_014455</name>
</gene>
<accession>A0A7J6N7F7</accession>
<comment type="caution">
    <text evidence="4">The sequence shown here is derived from an EMBL/GenBank/DDBJ whole genome shotgun (WGS) entry which is preliminary data.</text>
</comment>
<reference evidence="4 5" key="1">
    <citation type="submission" date="2020-04" db="EMBL/GenBank/DDBJ databases">
        <title>Perkinsus olseni comparative genomics.</title>
        <authorList>
            <person name="Bogema D.R."/>
        </authorList>
    </citation>
    <scope>NUCLEOTIDE SEQUENCE [LARGE SCALE GENOMIC DNA]</scope>
    <source>
        <strain evidence="4">00978-12</strain>
    </source>
</reference>
<protein>
    <submittedName>
        <fullName evidence="4">Uncharacterized protein</fullName>
    </submittedName>
</protein>
<evidence type="ECO:0000256" key="3">
    <source>
        <dbReference type="SAM" id="SignalP"/>
    </source>
</evidence>
<feature type="compositionally biased region" description="Polar residues" evidence="2">
    <location>
        <begin position="27"/>
        <end position="40"/>
    </location>
</feature>
<evidence type="ECO:0000313" key="4">
    <source>
        <dbReference type="EMBL" id="KAF4679853.1"/>
    </source>
</evidence>
<dbReference type="GO" id="GO:0006508">
    <property type="term" value="P:proteolysis"/>
    <property type="evidence" value="ECO:0007669"/>
    <property type="project" value="InterPro"/>
</dbReference>
<comment type="similarity">
    <text evidence="1">Belongs to the peptidase S10 family.</text>
</comment>
<dbReference type="GO" id="GO:0004185">
    <property type="term" value="F:serine-type carboxypeptidase activity"/>
    <property type="evidence" value="ECO:0007669"/>
    <property type="project" value="InterPro"/>
</dbReference>
<evidence type="ECO:0000256" key="2">
    <source>
        <dbReference type="SAM" id="MobiDB-lite"/>
    </source>
</evidence>
<dbReference type="AlphaFoldDB" id="A0A7J6N7F7"/>
<organism evidence="4 5">
    <name type="scientific">Perkinsus olseni</name>
    <name type="common">Perkinsus atlanticus</name>
    <dbReference type="NCBI Taxonomy" id="32597"/>
    <lineage>
        <taxon>Eukaryota</taxon>
        <taxon>Sar</taxon>
        <taxon>Alveolata</taxon>
        <taxon>Perkinsozoa</taxon>
        <taxon>Perkinsea</taxon>
        <taxon>Perkinsida</taxon>
        <taxon>Perkinsidae</taxon>
        <taxon>Perkinsus</taxon>
    </lineage>
</organism>
<evidence type="ECO:0000313" key="5">
    <source>
        <dbReference type="Proteomes" id="UP000541610"/>
    </source>
</evidence>